<feature type="compositionally biased region" description="Basic residues" evidence="1">
    <location>
        <begin position="142"/>
        <end position="153"/>
    </location>
</feature>
<comment type="caution">
    <text evidence="2">The sequence shown here is derived from an EMBL/GenBank/DDBJ whole genome shotgun (WGS) entry which is preliminary data.</text>
</comment>
<feature type="region of interest" description="Disordered" evidence="1">
    <location>
        <begin position="1"/>
        <end position="198"/>
    </location>
</feature>
<evidence type="ECO:0000313" key="2">
    <source>
        <dbReference type="EMBL" id="PNS14802.1"/>
    </source>
</evidence>
<accession>A0A2K1QIS5</accession>
<proteinExistence type="predicted"/>
<dbReference type="AlphaFoldDB" id="A0A2K1QIS5"/>
<sequence length="469" mass="51746">MSRRSTRLTAPPTSSRPPKRRTNPSASGPDLETTPRAAKAAKRGPRVGADDVSTPTTKPSVAGATIVSRGRRATPRESQHFTGREYDDATGLTSTEEEGGEDSESEFGEGGEGEGEGSDEEEEEGEGEGEEDVSSAEEGKRGGRAGRGAKGKGRGGGLPSRARGDAVERGDVLPEPGTEVVIKKPKARGPGKVPYEDGRVHSNTMLFLEELRDNNQREWMKMHDPDYRQAEKDWKSFIEVLTEKLTEVDDEIPELPVKDIVFRIYRDIRFSPDPTPYKPYFSAAWSRTGRKGPYAAYYLQIKPGGDSFLGGGSWFPESQPLSRLRTDIDRRPQRFKSILMDDRLRKEFLGGATRNEKKVVQAFTSAKMNKESALKTRPQGYAKDHADIDLLRLKNFTIGRQLEDEEVVGAGFLEKVVDLVGVMKPFIHYLNSVVMPDPDADDDEDEDEDDGDGDGDEDGQDSGSQSSER</sequence>
<organism evidence="2 3">
    <name type="scientific">Sphaceloma murrayae</name>
    <dbReference type="NCBI Taxonomy" id="2082308"/>
    <lineage>
        <taxon>Eukaryota</taxon>
        <taxon>Fungi</taxon>
        <taxon>Dikarya</taxon>
        <taxon>Ascomycota</taxon>
        <taxon>Pezizomycotina</taxon>
        <taxon>Dothideomycetes</taxon>
        <taxon>Dothideomycetidae</taxon>
        <taxon>Myriangiales</taxon>
        <taxon>Elsinoaceae</taxon>
        <taxon>Sphaceloma</taxon>
    </lineage>
</organism>
<dbReference type="PANTHER" id="PTHR36452">
    <property type="entry name" value="CHROMOSOME 12, WHOLE GENOME SHOTGUN SEQUENCE"/>
    <property type="match status" value="1"/>
</dbReference>
<evidence type="ECO:0000313" key="3">
    <source>
        <dbReference type="Proteomes" id="UP000243797"/>
    </source>
</evidence>
<feature type="compositionally biased region" description="Basic and acidic residues" evidence="1">
    <location>
        <begin position="74"/>
        <end position="87"/>
    </location>
</feature>
<evidence type="ECO:0000256" key="1">
    <source>
        <dbReference type="SAM" id="MobiDB-lite"/>
    </source>
</evidence>
<dbReference type="OrthoDB" id="2537769at2759"/>
<reference evidence="2 3" key="1">
    <citation type="submission" date="2017-06" db="EMBL/GenBank/DDBJ databases">
        <title>Draft genome sequence of a variant of Elsinoe murrayae.</title>
        <authorList>
            <person name="Cheng Q."/>
        </authorList>
    </citation>
    <scope>NUCLEOTIDE SEQUENCE [LARGE SCALE GENOMIC DNA]</scope>
    <source>
        <strain evidence="2 3">CQ-2017a</strain>
    </source>
</reference>
<dbReference type="Pfam" id="PF09365">
    <property type="entry name" value="DUF2461"/>
    <property type="match status" value="1"/>
</dbReference>
<gene>
    <name evidence="2" type="ORF">CAC42_2031</name>
</gene>
<dbReference type="InterPro" id="IPR012808">
    <property type="entry name" value="CHP02453"/>
</dbReference>
<name>A0A2K1QIS5_9PEZI</name>
<dbReference type="Proteomes" id="UP000243797">
    <property type="component" value="Unassembled WGS sequence"/>
</dbReference>
<keyword evidence="3" id="KW-1185">Reference proteome</keyword>
<feature type="compositionally biased region" description="Basic and acidic residues" evidence="1">
    <location>
        <begin position="162"/>
        <end position="172"/>
    </location>
</feature>
<dbReference type="EMBL" id="NKHZ01000081">
    <property type="protein sequence ID" value="PNS14802.1"/>
    <property type="molecule type" value="Genomic_DNA"/>
</dbReference>
<feature type="compositionally biased region" description="Acidic residues" evidence="1">
    <location>
        <begin position="438"/>
        <end position="460"/>
    </location>
</feature>
<dbReference type="STRING" id="2082308.A0A2K1QIS5"/>
<dbReference type="NCBIfam" id="TIGR02453">
    <property type="entry name" value="TIGR02453 family protein"/>
    <property type="match status" value="1"/>
</dbReference>
<dbReference type="InParanoid" id="A0A2K1QIS5"/>
<protein>
    <submittedName>
        <fullName evidence="2">Uncharacterized protein</fullName>
    </submittedName>
</protein>
<dbReference type="PANTHER" id="PTHR36452:SF1">
    <property type="entry name" value="DUF2461 DOMAIN-CONTAINING PROTEIN"/>
    <property type="match status" value="1"/>
</dbReference>
<feature type="region of interest" description="Disordered" evidence="1">
    <location>
        <begin position="434"/>
        <end position="469"/>
    </location>
</feature>
<feature type="compositionally biased region" description="Acidic residues" evidence="1">
    <location>
        <begin position="95"/>
        <end position="135"/>
    </location>
</feature>